<protein>
    <submittedName>
        <fullName evidence="1">Sulfur carrier protein</fullName>
    </submittedName>
</protein>
<evidence type="ECO:0000313" key="2">
    <source>
        <dbReference type="Proteomes" id="UP000189810"/>
    </source>
</evidence>
<dbReference type="Proteomes" id="UP000189810">
    <property type="component" value="Chromosome I"/>
</dbReference>
<dbReference type="InterPro" id="IPR016155">
    <property type="entry name" value="Mopterin_synth/thiamin_S_b"/>
</dbReference>
<dbReference type="Pfam" id="PF02597">
    <property type="entry name" value="ThiS"/>
    <property type="match status" value="1"/>
</dbReference>
<dbReference type="InterPro" id="IPR003749">
    <property type="entry name" value="ThiS/MoaD-like"/>
</dbReference>
<sequence>MKLTVEFRGKQVELEFEKDKVTALDVLKALGLSREYAFVVKNSQIADEKESISPEDKVKVVSAISGG</sequence>
<name>A0A1M6R5R1_9AQUI</name>
<dbReference type="Gene3D" id="3.10.20.30">
    <property type="match status" value="1"/>
</dbReference>
<dbReference type="STRING" id="381751.SAMN05444391_0523"/>
<dbReference type="AlphaFoldDB" id="A0A1M6R5R1"/>
<dbReference type="OrthoDB" id="15278at2"/>
<dbReference type="InterPro" id="IPR012675">
    <property type="entry name" value="Beta-grasp_dom_sf"/>
</dbReference>
<dbReference type="SUPFAM" id="SSF54285">
    <property type="entry name" value="MoaD/ThiS"/>
    <property type="match status" value="1"/>
</dbReference>
<gene>
    <name evidence="1" type="ORF">SAMN05444391_0523</name>
</gene>
<organism evidence="1 2">
    <name type="scientific">Thermocrinis minervae</name>
    <dbReference type="NCBI Taxonomy" id="381751"/>
    <lineage>
        <taxon>Bacteria</taxon>
        <taxon>Pseudomonadati</taxon>
        <taxon>Aquificota</taxon>
        <taxon>Aquificia</taxon>
        <taxon>Aquificales</taxon>
        <taxon>Aquificaceae</taxon>
        <taxon>Thermocrinis</taxon>
    </lineage>
</organism>
<dbReference type="EMBL" id="LT670846">
    <property type="protein sequence ID" value="SHK27815.1"/>
    <property type="molecule type" value="Genomic_DNA"/>
</dbReference>
<evidence type="ECO:0000313" key="1">
    <source>
        <dbReference type="EMBL" id="SHK27815.1"/>
    </source>
</evidence>
<dbReference type="RefSeq" id="WP_079653689.1">
    <property type="nucleotide sequence ID" value="NZ_LT670846.1"/>
</dbReference>
<proteinExistence type="predicted"/>
<keyword evidence="2" id="KW-1185">Reference proteome</keyword>
<reference evidence="1 2" key="1">
    <citation type="submission" date="2016-11" db="EMBL/GenBank/DDBJ databases">
        <authorList>
            <person name="Jaros S."/>
            <person name="Januszkiewicz K."/>
            <person name="Wedrychowicz H."/>
        </authorList>
    </citation>
    <scope>NUCLEOTIDE SEQUENCE [LARGE SCALE GENOMIC DNA]</scope>
    <source>
        <strain evidence="1 2">DSM 19557</strain>
    </source>
</reference>
<accession>A0A1M6R5R1</accession>